<proteinExistence type="predicted"/>
<feature type="domain" description="Acyltransferase 3" evidence="2">
    <location>
        <begin position="17"/>
        <end position="308"/>
    </location>
</feature>
<feature type="transmembrane region" description="Helical" evidence="1">
    <location>
        <begin position="203"/>
        <end position="219"/>
    </location>
</feature>
<gene>
    <name evidence="3" type="ORF">DW250_14355</name>
</gene>
<feature type="transmembrane region" description="Helical" evidence="1">
    <location>
        <begin position="80"/>
        <end position="104"/>
    </location>
</feature>
<comment type="caution">
    <text evidence="3">The sequence shown here is derived from an EMBL/GenBank/DDBJ whole genome shotgun (WGS) entry which is preliminary data.</text>
</comment>
<dbReference type="GO" id="GO:0016747">
    <property type="term" value="F:acyltransferase activity, transferring groups other than amino-acyl groups"/>
    <property type="evidence" value="ECO:0007669"/>
    <property type="project" value="InterPro"/>
</dbReference>
<dbReference type="Proteomes" id="UP000286501">
    <property type="component" value="Unassembled WGS sequence"/>
</dbReference>
<evidence type="ECO:0000256" key="1">
    <source>
        <dbReference type="SAM" id="Phobius"/>
    </source>
</evidence>
<organism evidence="3 4">
    <name type="scientific">Segatella copri</name>
    <dbReference type="NCBI Taxonomy" id="165179"/>
    <lineage>
        <taxon>Bacteria</taxon>
        <taxon>Pseudomonadati</taxon>
        <taxon>Bacteroidota</taxon>
        <taxon>Bacteroidia</taxon>
        <taxon>Bacteroidales</taxon>
        <taxon>Prevotellaceae</taxon>
        <taxon>Segatella</taxon>
    </lineage>
</organism>
<dbReference type="InterPro" id="IPR002656">
    <property type="entry name" value="Acyl_transf_3_dom"/>
</dbReference>
<feature type="transmembrane region" description="Helical" evidence="1">
    <location>
        <begin position="149"/>
        <end position="167"/>
    </location>
</feature>
<name>A0A3R6DPH8_9BACT</name>
<feature type="transmembrane region" description="Helical" evidence="1">
    <location>
        <begin position="173"/>
        <end position="191"/>
    </location>
</feature>
<evidence type="ECO:0000313" key="3">
    <source>
        <dbReference type="EMBL" id="RHG62541.1"/>
    </source>
</evidence>
<keyword evidence="1" id="KW-1133">Transmembrane helix</keyword>
<reference evidence="3 4" key="1">
    <citation type="submission" date="2018-08" db="EMBL/GenBank/DDBJ databases">
        <title>A genome reference for cultivated species of the human gut microbiota.</title>
        <authorList>
            <person name="Zou Y."/>
            <person name="Xue W."/>
            <person name="Luo G."/>
        </authorList>
    </citation>
    <scope>NUCLEOTIDE SEQUENCE [LARGE SCALE GENOMIC DNA]</scope>
    <source>
        <strain evidence="3 4">AM22-1</strain>
    </source>
</reference>
<dbReference type="EMBL" id="QRIN01000087">
    <property type="protein sequence ID" value="RHG62541.1"/>
    <property type="molecule type" value="Genomic_DNA"/>
</dbReference>
<dbReference type="RefSeq" id="WP_118201679.1">
    <property type="nucleotide sequence ID" value="NZ_QRIE01000090.1"/>
</dbReference>
<dbReference type="AlphaFoldDB" id="A0A3R6DPH8"/>
<feature type="transmembrane region" description="Helical" evidence="1">
    <location>
        <begin position="40"/>
        <end position="60"/>
    </location>
</feature>
<protein>
    <recommendedName>
        <fullName evidence="2">Acyltransferase 3 domain-containing protein</fullName>
    </recommendedName>
</protein>
<accession>A0A3R6DPH8</accession>
<evidence type="ECO:0000259" key="2">
    <source>
        <dbReference type="Pfam" id="PF01757"/>
    </source>
</evidence>
<feature type="transmembrane region" description="Helical" evidence="1">
    <location>
        <begin position="239"/>
        <end position="260"/>
    </location>
</feature>
<feature type="transmembrane region" description="Helical" evidence="1">
    <location>
        <begin position="16"/>
        <end position="34"/>
    </location>
</feature>
<keyword evidence="1" id="KW-0812">Transmembrane</keyword>
<feature type="transmembrane region" description="Helical" evidence="1">
    <location>
        <begin position="281"/>
        <end position="309"/>
    </location>
</feature>
<dbReference type="Pfam" id="PF01757">
    <property type="entry name" value="Acyl_transf_3"/>
    <property type="match status" value="1"/>
</dbReference>
<sequence length="323" mass="38019">MRDWVIPLKKWGYEPLFDYLKGIAIIMVVLAHGTGCLKDFLLYPLWIGQAVPLFIMIQVFHAYKKGTVSYPSFSKIWHRIVYPFLLVQLIYFLYIVGKCLYHNIDPILQIKPFLFKGGGGPGSYYIWIYAQIAILCPLFKRVINHKMGLFFMVLICILVEFFCSLTKIPDSLYRLLCLRYIFLLYLGYLWVQQGILLTKKTTALAVMSSILILALYFIHKLNPVCNFEPWIYNTDWTIFHWFTYFLPWSLLAFAICKCYQLNPESRINKFVLLCGKRSYEIFLFQMLVFGISPMVNWLNTIISFIPLLFYERVAVSNLTKLKK</sequence>
<evidence type="ECO:0000313" key="4">
    <source>
        <dbReference type="Proteomes" id="UP000286501"/>
    </source>
</evidence>
<keyword evidence="1" id="KW-0472">Membrane</keyword>